<evidence type="ECO:0000313" key="1">
    <source>
        <dbReference type="EMBL" id="MDX2966747.1"/>
    </source>
</evidence>
<accession>A0AAP6BL43</accession>
<name>A0AAP6BL43_9ACTN</name>
<gene>
    <name evidence="1" type="ORF">PV399_44665</name>
    <name evidence="2" type="ORF">PV666_46115</name>
</gene>
<dbReference type="AlphaFoldDB" id="A0AAP6BL43"/>
<reference evidence="1 3" key="1">
    <citation type="journal article" date="2023" name="Microb. Genom.">
        <title>Mesoterricola silvestris gen. nov., sp. nov., Mesoterricola sediminis sp. nov., Geothrix oryzae sp. nov., Geothrix edaphica sp. nov., Geothrix rubra sp. nov., and Geothrix limicola sp. nov., six novel members of Acidobacteriota isolated from soils.</title>
        <authorList>
            <person name="Weisberg A.J."/>
            <person name="Pearce E."/>
            <person name="Kramer C.G."/>
            <person name="Chang J.H."/>
            <person name="Clarke C.R."/>
        </authorList>
    </citation>
    <scope>NUCLEOTIDE SEQUENCE</scope>
    <source>
        <strain evidence="2 3">NB05-1H</strain>
        <strain evidence="1">NRRL_B-16521</strain>
    </source>
</reference>
<protein>
    <submittedName>
        <fullName evidence="1">Uncharacterized protein</fullName>
    </submittedName>
</protein>
<dbReference type="EMBL" id="JARAWC010000067">
    <property type="protein sequence ID" value="MDX2966747.1"/>
    <property type="molecule type" value="Genomic_DNA"/>
</dbReference>
<keyword evidence="3" id="KW-1185">Reference proteome</keyword>
<evidence type="ECO:0000313" key="2">
    <source>
        <dbReference type="EMBL" id="MDX3025194.1"/>
    </source>
</evidence>
<dbReference type="RefSeq" id="WP_010360839.1">
    <property type="nucleotide sequence ID" value="NZ_CP122369.1"/>
</dbReference>
<dbReference type="Proteomes" id="UP001282288">
    <property type="component" value="Unassembled WGS sequence"/>
</dbReference>
<proteinExistence type="predicted"/>
<evidence type="ECO:0000313" key="4">
    <source>
        <dbReference type="Proteomes" id="UP001282288"/>
    </source>
</evidence>
<dbReference type="EMBL" id="JARAWP010000043">
    <property type="protein sequence ID" value="MDX3025194.1"/>
    <property type="molecule type" value="Genomic_DNA"/>
</dbReference>
<dbReference type="GeneID" id="69813434"/>
<comment type="caution">
    <text evidence="1">The sequence shown here is derived from an EMBL/GenBank/DDBJ whole genome shotgun (WGS) entry which is preliminary data.</text>
</comment>
<dbReference type="Proteomes" id="UP001272987">
    <property type="component" value="Unassembled WGS sequence"/>
</dbReference>
<evidence type="ECO:0000313" key="3">
    <source>
        <dbReference type="Proteomes" id="UP001272987"/>
    </source>
</evidence>
<organism evidence="1 4">
    <name type="scientific">Streptomyces acidiscabies</name>
    <dbReference type="NCBI Taxonomy" id="42234"/>
    <lineage>
        <taxon>Bacteria</taxon>
        <taxon>Bacillati</taxon>
        <taxon>Actinomycetota</taxon>
        <taxon>Actinomycetes</taxon>
        <taxon>Kitasatosporales</taxon>
        <taxon>Streptomycetaceae</taxon>
        <taxon>Streptomyces</taxon>
    </lineage>
</organism>
<sequence>MARDLGDHPRTAAHGARFMTALTGLPDLGHPLAALPGAAFRARDLLGLGVLLPSDLTLEPLPEGGVALLVTLLREGLTAVGRIEAGFAVAAPLTAAGEAAAASGTPLLLSAAEPLSGVLEVTTGLGRLFPPVLLGPDTLTTTRVVAELPAEAAVLAARLVRTGTMPLDAALRLTFRAVAPTLPLRATVDPQVLLATLTHRFGAGAVLPFDTLATALDESVFGAPSLPDRATALALRLRSAVTRPEPAAGPLHRLLDQVPAATLALDLADPTAVDVDRILTLDLQAASRALADDPQRYVREVDAPVLPTGRTTVTFAANLPAPVAGLALLLADLRVPPSATRPQEVTTSVTLTAPGGVTSTQITLAPGERLQGEVRLRAVLDSVGELEGPWRPADTTLLTLPPDAFPLPLAVVRATRALTALAVAEVRTAGGVTVGRVDAAGPVLAVPVTETDPPATITVRPLGPGLPVEVPVDRRRVELDPATLPGFGAHLARLRHAPASGPLTVQWRPEGDEEAEPQTVRLDADRPQADIRWVATSPFRPGVVWRAGSGDWSAPVPPRDFLTIDVDPPVLVDGVELHPDPGHPDTWTYVPPGPFLDTPDAVRLIEIEADTVSFLQVTSRIDLPDARRDALRGALGPGADVHPVQVRVTRVAVETKSPDGVWTAVAEGTSSGIPPWTTALSASLDGDRQAAARAALGGTAGWMVLVAELTVAGKPERRTRDFAGLITTPHH</sequence>